<dbReference type="InterPro" id="IPR013762">
    <property type="entry name" value="Integrase-like_cat_sf"/>
</dbReference>
<name>A0A7I7XJE6_9MYCO</name>
<protein>
    <recommendedName>
        <fullName evidence="4">Tyr recombinase domain-containing protein</fullName>
    </recommendedName>
</protein>
<proteinExistence type="predicted"/>
<dbReference type="GO" id="GO:0015074">
    <property type="term" value="P:DNA integration"/>
    <property type="evidence" value="ECO:0007669"/>
    <property type="project" value="InterPro"/>
</dbReference>
<evidence type="ECO:0000313" key="3">
    <source>
        <dbReference type="Proteomes" id="UP000466517"/>
    </source>
</evidence>
<evidence type="ECO:0000313" key="2">
    <source>
        <dbReference type="EMBL" id="BBZ29314.1"/>
    </source>
</evidence>
<dbReference type="SUPFAM" id="SSF56349">
    <property type="entry name" value="DNA breaking-rejoining enzymes"/>
    <property type="match status" value="1"/>
</dbReference>
<sequence length="157" mass="17384">MQARFGDSEVLGDLADGRLTLAGYGDHVAAELFGKCFRHGKHPFTVRSDPHRSDVNQTRGSPRFMQPAETALDLPAARFHDLRHSFAVNLLSSTPAVDFKRVSKWLGHSTFTLTLDVYGDYINEDVSQPAGLSRPVVIQSTVTKVSSLERRRCNTAI</sequence>
<dbReference type="Gene3D" id="1.10.443.10">
    <property type="entry name" value="Intergrase catalytic core"/>
    <property type="match status" value="1"/>
</dbReference>
<dbReference type="KEGG" id="mmag:MMAD_36090"/>
<dbReference type="EMBL" id="AP022610">
    <property type="protein sequence ID" value="BBZ29314.1"/>
    <property type="molecule type" value="Genomic_DNA"/>
</dbReference>
<dbReference type="AlphaFoldDB" id="A0A7I7XJE6"/>
<evidence type="ECO:0008006" key="4">
    <source>
        <dbReference type="Google" id="ProtNLM"/>
    </source>
</evidence>
<keyword evidence="1" id="KW-0233">DNA recombination</keyword>
<organism evidence="2 3">
    <name type="scientific">Mycolicibacterium madagascariense</name>
    <dbReference type="NCBI Taxonomy" id="212765"/>
    <lineage>
        <taxon>Bacteria</taxon>
        <taxon>Bacillati</taxon>
        <taxon>Actinomycetota</taxon>
        <taxon>Actinomycetes</taxon>
        <taxon>Mycobacteriales</taxon>
        <taxon>Mycobacteriaceae</taxon>
        <taxon>Mycolicibacterium</taxon>
    </lineage>
</organism>
<reference evidence="2 3" key="1">
    <citation type="journal article" date="2019" name="Emerg. Microbes Infect.">
        <title>Comprehensive subspecies identification of 175 nontuberculous mycobacteria species based on 7547 genomic profiles.</title>
        <authorList>
            <person name="Matsumoto Y."/>
            <person name="Kinjo T."/>
            <person name="Motooka D."/>
            <person name="Nabeya D."/>
            <person name="Jung N."/>
            <person name="Uechi K."/>
            <person name="Horii T."/>
            <person name="Iida T."/>
            <person name="Fujita J."/>
            <person name="Nakamura S."/>
        </authorList>
    </citation>
    <scope>NUCLEOTIDE SEQUENCE [LARGE SCALE GENOMIC DNA]</scope>
    <source>
        <strain evidence="2 3">JCM 13574</strain>
    </source>
</reference>
<keyword evidence="3" id="KW-1185">Reference proteome</keyword>
<dbReference type="InterPro" id="IPR011010">
    <property type="entry name" value="DNA_brk_join_enz"/>
</dbReference>
<dbReference type="GO" id="GO:0006310">
    <property type="term" value="P:DNA recombination"/>
    <property type="evidence" value="ECO:0007669"/>
    <property type="project" value="UniProtKB-KW"/>
</dbReference>
<accession>A0A7I7XJE6</accession>
<dbReference type="GO" id="GO:0003677">
    <property type="term" value="F:DNA binding"/>
    <property type="evidence" value="ECO:0007669"/>
    <property type="project" value="InterPro"/>
</dbReference>
<evidence type="ECO:0000256" key="1">
    <source>
        <dbReference type="ARBA" id="ARBA00023172"/>
    </source>
</evidence>
<dbReference type="Proteomes" id="UP000466517">
    <property type="component" value="Chromosome"/>
</dbReference>
<gene>
    <name evidence="2" type="ORF">MMAD_36090</name>
</gene>